<dbReference type="EMBL" id="CP017554">
    <property type="protein sequence ID" value="AOW01200.1"/>
    <property type="molecule type" value="Genomic_DNA"/>
</dbReference>
<sequence>MVGSVTAVLLRCIYLNYSYTIVIGQTRAFQWYHSFAQTSSLRVVLLVTSCALPCSYNRTLPPPQHVNIINHIVLALVRRLHSPCPSL</sequence>
<protein>
    <submittedName>
        <fullName evidence="1">Uncharacterized protein</fullName>
    </submittedName>
</protein>
<proteinExistence type="predicted"/>
<evidence type="ECO:0000313" key="2">
    <source>
        <dbReference type="Proteomes" id="UP000182444"/>
    </source>
</evidence>
<name>A0A1D8N6E4_YARLL</name>
<dbReference type="RefSeq" id="XP_068138070.1">
    <property type="nucleotide sequence ID" value="XM_068281969.1"/>
</dbReference>
<dbReference type="VEuPathDB" id="FungiDB:YALI1_B05698g"/>
<dbReference type="AlphaFoldDB" id="A0A1D8N6E4"/>
<organism evidence="1 2">
    <name type="scientific">Yarrowia lipolytica</name>
    <name type="common">Candida lipolytica</name>
    <dbReference type="NCBI Taxonomy" id="4952"/>
    <lineage>
        <taxon>Eukaryota</taxon>
        <taxon>Fungi</taxon>
        <taxon>Dikarya</taxon>
        <taxon>Ascomycota</taxon>
        <taxon>Saccharomycotina</taxon>
        <taxon>Dipodascomycetes</taxon>
        <taxon>Dipodascales</taxon>
        <taxon>Dipodascales incertae sedis</taxon>
        <taxon>Yarrowia</taxon>
    </lineage>
</organism>
<gene>
    <name evidence="1" type="ORF">YALI1_B05698g</name>
</gene>
<evidence type="ECO:0000313" key="1">
    <source>
        <dbReference type="EMBL" id="AOW01200.1"/>
    </source>
</evidence>
<dbReference type="Proteomes" id="UP000182444">
    <property type="component" value="Chromosome 1B"/>
</dbReference>
<accession>A0A1D8N6E4</accession>
<reference evidence="1 2" key="1">
    <citation type="journal article" date="2016" name="PLoS ONE">
        <title>Sequence Assembly of Yarrowia lipolytica Strain W29/CLIB89 Shows Transposable Element Diversity.</title>
        <authorList>
            <person name="Magnan C."/>
            <person name="Yu J."/>
            <person name="Chang I."/>
            <person name="Jahn E."/>
            <person name="Kanomata Y."/>
            <person name="Wu J."/>
            <person name="Zeller M."/>
            <person name="Oakes M."/>
            <person name="Baldi P."/>
            <person name="Sandmeyer S."/>
        </authorList>
    </citation>
    <scope>NUCLEOTIDE SEQUENCE [LARGE SCALE GENOMIC DNA]</scope>
    <source>
        <strain evidence="2">CLIB89(W29)</strain>
    </source>
</reference>
<dbReference type="GeneID" id="94582629"/>